<dbReference type="EMBL" id="JBGBPQ010000019">
    <property type="protein sequence ID" value="KAL1505114.1"/>
    <property type="molecule type" value="Genomic_DNA"/>
</dbReference>
<proteinExistence type="predicted"/>
<name>A0AB34ITL1_PRYPA</name>
<reference evidence="1 2" key="1">
    <citation type="journal article" date="2024" name="Science">
        <title>Giant polyketide synthase enzymes in the biosynthesis of giant marine polyether toxins.</title>
        <authorList>
            <person name="Fallon T.R."/>
            <person name="Shende V.V."/>
            <person name="Wierzbicki I.H."/>
            <person name="Pendleton A.L."/>
            <person name="Watervoot N.F."/>
            <person name="Auber R.P."/>
            <person name="Gonzalez D.J."/>
            <person name="Wisecaver J.H."/>
            <person name="Moore B.S."/>
        </authorList>
    </citation>
    <scope>NUCLEOTIDE SEQUENCE [LARGE SCALE GENOMIC DNA]</scope>
    <source>
        <strain evidence="1 2">12B1</strain>
    </source>
</reference>
<accession>A0AB34ITL1</accession>
<comment type="caution">
    <text evidence="1">The sequence shown here is derived from an EMBL/GenBank/DDBJ whole genome shotgun (WGS) entry which is preliminary data.</text>
</comment>
<dbReference type="Proteomes" id="UP001515480">
    <property type="component" value="Unassembled WGS sequence"/>
</dbReference>
<sequence length="316" mass="34352">MFEKRPLPLRLFTYSIEDVIYCNQLFAKLREALVDNGYAELCDSLCSLRQPESFLPPPSPAHVPPTRLVTALVDARHVLCLEHLVAKTLSLPSIAYAVSSDDPPDISKRLARQAWLSSMGPVPKAYALEVNQKMKRQIRLRDTLLYSAAVPSCATALRSLSVAFVASPLSATHRLVAVDLLRSPLSTVADEAFLPSLQYLRQNAEMADERSPSIEDVYPPLSPTGPIAPAYHVSLSLRPDGGRVAVGVHLVLATPHISLPLSEVNVVLGPVVKNNRGALILLDDTHVYTLQGNSAEAPLTFPSHQVEVHKVLSVGA</sequence>
<keyword evidence="2" id="KW-1185">Reference proteome</keyword>
<evidence type="ECO:0000313" key="1">
    <source>
        <dbReference type="EMBL" id="KAL1505114.1"/>
    </source>
</evidence>
<gene>
    <name evidence="1" type="ORF">AB1Y20_008873</name>
</gene>
<protein>
    <submittedName>
        <fullName evidence="1">Uncharacterized protein</fullName>
    </submittedName>
</protein>
<evidence type="ECO:0000313" key="2">
    <source>
        <dbReference type="Proteomes" id="UP001515480"/>
    </source>
</evidence>
<dbReference type="AlphaFoldDB" id="A0AB34ITL1"/>
<organism evidence="1 2">
    <name type="scientific">Prymnesium parvum</name>
    <name type="common">Toxic golden alga</name>
    <dbReference type="NCBI Taxonomy" id="97485"/>
    <lineage>
        <taxon>Eukaryota</taxon>
        <taxon>Haptista</taxon>
        <taxon>Haptophyta</taxon>
        <taxon>Prymnesiophyceae</taxon>
        <taxon>Prymnesiales</taxon>
        <taxon>Prymnesiaceae</taxon>
        <taxon>Prymnesium</taxon>
    </lineage>
</organism>